<evidence type="ECO:0000259" key="12">
    <source>
        <dbReference type="Pfam" id="PF25944"/>
    </source>
</evidence>
<dbReference type="Proteomes" id="UP000823934">
    <property type="component" value="Unassembled WGS sequence"/>
</dbReference>
<dbReference type="InterPro" id="IPR058626">
    <property type="entry name" value="MdtA-like_b-barrel"/>
</dbReference>
<evidence type="ECO:0000256" key="3">
    <source>
        <dbReference type="ARBA" id="ARBA00022448"/>
    </source>
</evidence>
<evidence type="ECO:0000256" key="6">
    <source>
        <dbReference type="ARBA" id="ARBA00023054"/>
    </source>
</evidence>
<dbReference type="AlphaFoldDB" id="A0A9D1Q7L2"/>
<comment type="caution">
    <text evidence="14">The sequence shown here is derived from an EMBL/GenBank/DDBJ whole genome shotgun (WGS) entry which is preliminary data.</text>
</comment>
<dbReference type="GO" id="GO:0015562">
    <property type="term" value="F:efflux transmembrane transporter activity"/>
    <property type="evidence" value="ECO:0007669"/>
    <property type="project" value="TreeGrafter"/>
</dbReference>
<feature type="coiled-coil region" evidence="8">
    <location>
        <begin position="143"/>
        <end position="177"/>
    </location>
</feature>
<dbReference type="EMBL" id="DXHP01000203">
    <property type="protein sequence ID" value="HIW07529.1"/>
    <property type="molecule type" value="Genomic_DNA"/>
</dbReference>
<name>A0A9D1Q7L2_9GAMM</name>
<feature type="domain" description="Multidrug resistance protein MdtA-like barrel-sandwich hybrid" evidence="11">
    <location>
        <begin position="58"/>
        <end position="212"/>
    </location>
</feature>
<dbReference type="Pfam" id="PF25944">
    <property type="entry name" value="Beta-barrel_RND"/>
    <property type="match status" value="1"/>
</dbReference>
<organism evidence="14 15">
    <name type="scientific">Candidatus Ignatzschineria merdigallinarum</name>
    <dbReference type="NCBI Taxonomy" id="2838621"/>
    <lineage>
        <taxon>Bacteria</taxon>
        <taxon>Pseudomonadati</taxon>
        <taxon>Pseudomonadota</taxon>
        <taxon>Gammaproteobacteria</taxon>
        <taxon>Cardiobacteriales</taxon>
        <taxon>Ignatzschineriaceae</taxon>
        <taxon>Ignatzschineria</taxon>
    </lineage>
</organism>
<evidence type="ECO:0000256" key="8">
    <source>
        <dbReference type="SAM" id="Coils"/>
    </source>
</evidence>
<comment type="similarity">
    <text evidence="2">Belongs to the membrane fusion protein (MFP) (TC 8.A.1) family.</text>
</comment>
<dbReference type="GO" id="GO:1990961">
    <property type="term" value="P:xenobiotic detoxification by transmembrane export across the plasma membrane"/>
    <property type="evidence" value="ECO:0007669"/>
    <property type="project" value="InterPro"/>
</dbReference>
<keyword evidence="9" id="KW-1133">Transmembrane helix</keyword>
<evidence type="ECO:0000256" key="4">
    <source>
        <dbReference type="ARBA" id="ARBA00022475"/>
    </source>
</evidence>
<dbReference type="InterPro" id="IPR058624">
    <property type="entry name" value="MdtA-like_HH"/>
</dbReference>
<dbReference type="Pfam" id="PF25967">
    <property type="entry name" value="RND-MFP_C"/>
    <property type="match status" value="1"/>
</dbReference>
<reference evidence="14" key="2">
    <citation type="submission" date="2021-04" db="EMBL/GenBank/DDBJ databases">
        <authorList>
            <person name="Gilroy R."/>
        </authorList>
    </citation>
    <scope>NUCLEOTIDE SEQUENCE</scope>
    <source>
        <strain evidence="14">CHK160-9182</strain>
    </source>
</reference>
<dbReference type="PANTHER" id="PTHR30469">
    <property type="entry name" value="MULTIDRUG RESISTANCE PROTEIN MDTA"/>
    <property type="match status" value="1"/>
</dbReference>
<keyword evidence="6 8" id="KW-0175">Coiled coil</keyword>
<dbReference type="Pfam" id="PF25917">
    <property type="entry name" value="BSH_RND"/>
    <property type="match status" value="1"/>
</dbReference>
<dbReference type="Gene3D" id="2.40.50.100">
    <property type="match status" value="1"/>
</dbReference>
<evidence type="ECO:0000256" key="1">
    <source>
        <dbReference type="ARBA" id="ARBA00004236"/>
    </source>
</evidence>
<dbReference type="Pfam" id="PF25876">
    <property type="entry name" value="HH_MFP_RND"/>
    <property type="match status" value="1"/>
</dbReference>
<keyword evidence="5" id="KW-0997">Cell inner membrane</keyword>
<proteinExistence type="inferred from homology"/>
<comment type="subcellular location">
    <subcellularLocation>
        <location evidence="1">Cell membrane</location>
    </subcellularLocation>
</comment>
<evidence type="ECO:0000313" key="14">
    <source>
        <dbReference type="EMBL" id="HIW07529.1"/>
    </source>
</evidence>
<gene>
    <name evidence="14" type="ORF">H9889_09440</name>
</gene>
<dbReference type="NCBIfam" id="TIGR01730">
    <property type="entry name" value="RND_mfp"/>
    <property type="match status" value="1"/>
</dbReference>
<evidence type="ECO:0000256" key="2">
    <source>
        <dbReference type="ARBA" id="ARBA00009477"/>
    </source>
</evidence>
<evidence type="ECO:0000256" key="5">
    <source>
        <dbReference type="ARBA" id="ARBA00022519"/>
    </source>
</evidence>
<sequence length="403" mass="43929">MKKYRKMLMGLIAITVIAVGLYLYLSPKEQVYYLTSPVERGDLEVNILAYGKMEASQQVDVGAQVSGQIKNMYVALGDRVNKGELMVEIDDLPQQNAVKDGDARLKNAIASKVAKEAQLLNAKIHLERQQNLIKNGATTRADLDTAEANLKVYEAELEALVAQIAQSQIALDTAELDLTYTKITSPMDGIVVATVVKEGQTVNSSQTAPTIVKVADLSVMTIKAQISEADVTKLHPGMSAYFTILGEPNQRYEAVLRQIEPATETFQTTVGNAVTNFTEAVYYNGLFDVQNPDLKFYIGMSTQVYIVLEDEQDVLTIPVSALRYRPSGEMAMKPSSGKKIVWVLDNELTGSISPREIETGISNNVAIEVKSGLKEGDRVITAESMGTVAAQARGGNAGMGRRR</sequence>
<dbReference type="GO" id="GO:0019898">
    <property type="term" value="C:extrinsic component of membrane"/>
    <property type="evidence" value="ECO:0007669"/>
    <property type="project" value="InterPro"/>
</dbReference>
<keyword evidence="9" id="KW-0812">Transmembrane</keyword>
<evidence type="ECO:0000256" key="9">
    <source>
        <dbReference type="SAM" id="Phobius"/>
    </source>
</evidence>
<keyword evidence="3" id="KW-0813">Transport</keyword>
<accession>A0A9D1Q7L2</accession>
<dbReference type="InterPro" id="IPR058625">
    <property type="entry name" value="MdtA-like_BSH"/>
</dbReference>
<reference evidence="14" key="1">
    <citation type="journal article" date="2021" name="PeerJ">
        <title>Extensive microbial diversity within the chicken gut microbiome revealed by metagenomics and culture.</title>
        <authorList>
            <person name="Gilroy R."/>
            <person name="Ravi A."/>
            <person name="Getino M."/>
            <person name="Pursley I."/>
            <person name="Horton D.L."/>
            <person name="Alikhan N.F."/>
            <person name="Baker D."/>
            <person name="Gharbi K."/>
            <person name="Hall N."/>
            <person name="Watson M."/>
            <person name="Adriaenssens E.M."/>
            <person name="Foster-Nyarko E."/>
            <person name="Jarju S."/>
            <person name="Secka A."/>
            <person name="Antonio M."/>
            <person name="Oren A."/>
            <person name="Chaudhuri R.R."/>
            <person name="La Ragione R."/>
            <person name="Hildebrand F."/>
            <person name="Pallen M.J."/>
        </authorList>
    </citation>
    <scope>NUCLEOTIDE SEQUENCE</scope>
    <source>
        <strain evidence="14">CHK160-9182</strain>
    </source>
</reference>
<feature type="domain" description="Multidrug resistance protein MdtA-like beta-barrel" evidence="12">
    <location>
        <begin position="220"/>
        <end position="306"/>
    </location>
</feature>
<feature type="domain" description="Multidrug resistance protein MdtA-like alpha-helical hairpin" evidence="10">
    <location>
        <begin position="105"/>
        <end position="181"/>
    </location>
</feature>
<dbReference type="GO" id="GO:1990195">
    <property type="term" value="C:macrolide transmembrane transporter complex"/>
    <property type="evidence" value="ECO:0007669"/>
    <property type="project" value="InterPro"/>
</dbReference>
<dbReference type="SUPFAM" id="SSF111369">
    <property type="entry name" value="HlyD-like secretion proteins"/>
    <property type="match status" value="1"/>
</dbReference>
<dbReference type="Gene3D" id="2.40.420.20">
    <property type="match status" value="1"/>
</dbReference>
<feature type="transmembrane region" description="Helical" evidence="9">
    <location>
        <begin position="7"/>
        <end position="25"/>
    </location>
</feature>
<dbReference type="InterPro" id="IPR058627">
    <property type="entry name" value="MdtA-like_C"/>
</dbReference>
<keyword evidence="4" id="KW-1003">Cell membrane</keyword>
<evidence type="ECO:0000259" key="10">
    <source>
        <dbReference type="Pfam" id="PF25876"/>
    </source>
</evidence>
<dbReference type="InterPro" id="IPR030190">
    <property type="entry name" value="MacA_alpha-hairpin_sf"/>
</dbReference>
<dbReference type="Gene3D" id="2.40.30.170">
    <property type="match status" value="1"/>
</dbReference>
<protein>
    <submittedName>
        <fullName evidence="14">Efflux RND transporter periplasmic adaptor subunit</fullName>
    </submittedName>
</protein>
<keyword evidence="7 9" id="KW-0472">Membrane</keyword>
<dbReference type="GO" id="GO:0030313">
    <property type="term" value="C:cell envelope"/>
    <property type="evidence" value="ECO:0007669"/>
    <property type="project" value="UniProtKB-SubCell"/>
</dbReference>
<feature type="domain" description="Multidrug resistance protein MdtA-like C-terminal permuted SH3" evidence="13">
    <location>
        <begin position="334"/>
        <end position="382"/>
    </location>
</feature>
<dbReference type="Gene3D" id="6.10.140.1990">
    <property type="match status" value="1"/>
</dbReference>
<evidence type="ECO:0000259" key="11">
    <source>
        <dbReference type="Pfam" id="PF25917"/>
    </source>
</evidence>
<evidence type="ECO:0000259" key="13">
    <source>
        <dbReference type="Pfam" id="PF25967"/>
    </source>
</evidence>
<dbReference type="PANTHER" id="PTHR30469:SF33">
    <property type="entry name" value="SLR1207 PROTEIN"/>
    <property type="match status" value="1"/>
</dbReference>
<evidence type="ECO:0000313" key="15">
    <source>
        <dbReference type="Proteomes" id="UP000823934"/>
    </source>
</evidence>
<dbReference type="InterPro" id="IPR006143">
    <property type="entry name" value="RND_pump_MFP"/>
</dbReference>
<evidence type="ECO:0000256" key="7">
    <source>
        <dbReference type="ARBA" id="ARBA00023136"/>
    </source>
</evidence>
<dbReference type="GO" id="GO:1990281">
    <property type="term" value="C:efflux pump complex"/>
    <property type="evidence" value="ECO:0007669"/>
    <property type="project" value="TreeGrafter"/>
</dbReference>